<dbReference type="OrthoDB" id="1934079at2759"/>
<comment type="caution">
    <text evidence="3">The sequence shown here is derived from an EMBL/GenBank/DDBJ whole genome shotgun (WGS) entry which is preliminary data.</text>
</comment>
<keyword evidence="2" id="KW-0472">Membrane</keyword>
<keyword evidence="2" id="KW-0812">Transmembrane</keyword>
<feature type="region of interest" description="Disordered" evidence="1">
    <location>
        <begin position="157"/>
        <end position="179"/>
    </location>
</feature>
<dbReference type="STRING" id="157652.A0A371E1S5"/>
<proteinExistence type="predicted"/>
<dbReference type="EMBL" id="QJKJ01017231">
    <property type="protein sequence ID" value="RDX58952.1"/>
    <property type="molecule type" value="Genomic_DNA"/>
</dbReference>
<keyword evidence="2" id="KW-1133">Transmembrane helix</keyword>
<dbReference type="AlphaFoldDB" id="A0A371E1S5"/>
<organism evidence="3 4">
    <name type="scientific">Mucuna pruriens</name>
    <name type="common">Velvet bean</name>
    <name type="synonym">Dolichos pruriens</name>
    <dbReference type="NCBI Taxonomy" id="157652"/>
    <lineage>
        <taxon>Eukaryota</taxon>
        <taxon>Viridiplantae</taxon>
        <taxon>Streptophyta</taxon>
        <taxon>Embryophyta</taxon>
        <taxon>Tracheophyta</taxon>
        <taxon>Spermatophyta</taxon>
        <taxon>Magnoliopsida</taxon>
        <taxon>eudicotyledons</taxon>
        <taxon>Gunneridae</taxon>
        <taxon>Pentapetalae</taxon>
        <taxon>rosids</taxon>
        <taxon>fabids</taxon>
        <taxon>Fabales</taxon>
        <taxon>Fabaceae</taxon>
        <taxon>Papilionoideae</taxon>
        <taxon>50 kb inversion clade</taxon>
        <taxon>NPAAA clade</taxon>
        <taxon>indigoferoid/millettioid clade</taxon>
        <taxon>Phaseoleae</taxon>
        <taxon>Mucuna</taxon>
    </lineage>
</organism>
<name>A0A371E1S5_MUCPR</name>
<evidence type="ECO:0000313" key="3">
    <source>
        <dbReference type="EMBL" id="RDX58952.1"/>
    </source>
</evidence>
<dbReference type="PANTHER" id="PTHR33429">
    <property type="entry name" value="OS02G0708000 PROTEIN-RELATED"/>
    <property type="match status" value="1"/>
</dbReference>
<evidence type="ECO:0000313" key="4">
    <source>
        <dbReference type="Proteomes" id="UP000257109"/>
    </source>
</evidence>
<keyword evidence="4" id="KW-1185">Reference proteome</keyword>
<reference evidence="3" key="1">
    <citation type="submission" date="2018-05" db="EMBL/GenBank/DDBJ databases">
        <title>Draft genome of Mucuna pruriens seed.</title>
        <authorList>
            <person name="Nnadi N.E."/>
            <person name="Vos R."/>
            <person name="Hasami M.H."/>
            <person name="Devisetty U.K."/>
            <person name="Aguiy J.C."/>
        </authorList>
    </citation>
    <scope>NUCLEOTIDE SEQUENCE [LARGE SCALE GENOMIC DNA]</scope>
    <source>
        <strain evidence="3">JCA_2017</strain>
    </source>
</reference>
<gene>
    <name evidence="3" type="ORF">CR513_61937</name>
</gene>
<protein>
    <submittedName>
        <fullName evidence="3">Uncharacterized protein</fullName>
    </submittedName>
</protein>
<dbReference type="PANTHER" id="PTHR33429:SF19">
    <property type="entry name" value="FISSION REGULATOR-LIKE PROTEIN"/>
    <property type="match status" value="1"/>
</dbReference>
<sequence>MVQAVEVADDKDVVSDESRDSHSLKFLQLDKPANLKQREECRAHNSQIAKDIKTRQWSVKPWEIFKRKNKQNKITSFFGGMGSEMQPFVYTPPKVVEPNRYSHRSIETLVVVIAVITIVGVIAGMIARLCGGRHFGGNGENDIEGWVENKCRSCIDGGLPPAPPPPEEPKPAPAGDASSDQMHSILTQTLCHQHHGTKLQFNSTKLKSSPCRCLMLLKSQTKFPSFLSFSLLESYRCYY</sequence>
<evidence type="ECO:0000256" key="1">
    <source>
        <dbReference type="SAM" id="MobiDB-lite"/>
    </source>
</evidence>
<feature type="non-terminal residue" evidence="3">
    <location>
        <position position="1"/>
    </location>
</feature>
<dbReference type="Proteomes" id="UP000257109">
    <property type="component" value="Unassembled WGS sequence"/>
</dbReference>
<accession>A0A371E1S5</accession>
<feature type="transmembrane region" description="Helical" evidence="2">
    <location>
        <begin position="109"/>
        <end position="127"/>
    </location>
</feature>
<evidence type="ECO:0000256" key="2">
    <source>
        <dbReference type="SAM" id="Phobius"/>
    </source>
</evidence>